<evidence type="ECO:0000313" key="3">
    <source>
        <dbReference type="EMBL" id="OGG05260.1"/>
    </source>
</evidence>
<dbReference type="STRING" id="1817867.A3F83_14340"/>
<dbReference type="PANTHER" id="PTHR43249">
    <property type="entry name" value="UDP-N-ACETYL-2-AMINO-2-DEOXY-D-GLUCURONATE OXIDASE"/>
    <property type="match status" value="1"/>
</dbReference>
<dbReference type="InterPro" id="IPR036291">
    <property type="entry name" value="NAD(P)-bd_dom_sf"/>
</dbReference>
<proteinExistence type="predicted"/>
<dbReference type="Gene3D" id="3.40.50.720">
    <property type="entry name" value="NAD(P)-binding Rossmann-like Domain"/>
    <property type="match status" value="1"/>
</dbReference>
<evidence type="ECO:0000259" key="1">
    <source>
        <dbReference type="Pfam" id="PF01408"/>
    </source>
</evidence>
<dbReference type="SUPFAM" id="SSF51735">
    <property type="entry name" value="NAD(P)-binding Rossmann-fold domains"/>
    <property type="match status" value="1"/>
</dbReference>
<comment type="caution">
    <text evidence="3">The sequence shown here is derived from an EMBL/GenBank/DDBJ whole genome shotgun (WGS) entry which is preliminary data.</text>
</comment>
<reference evidence="3 4" key="1">
    <citation type="journal article" date="2016" name="Nat. Commun.">
        <title>Thousands of microbial genomes shed light on interconnected biogeochemical processes in an aquifer system.</title>
        <authorList>
            <person name="Anantharaman K."/>
            <person name="Brown C.T."/>
            <person name="Hug L.A."/>
            <person name="Sharon I."/>
            <person name="Castelle C.J."/>
            <person name="Probst A.J."/>
            <person name="Thomas B.C."/>
            <person name="Singh A."/>
            <person name="Wilkins M.J."/>
            <person name="Karaoz U."/>
            <person name="Brodie E.L."/>
            <person name="Williams K.H."/>
            <person name="Hubbard S.S."/>
            <person name="Banfield J.F."/>
        </authorList>
    </citation>
    <scope>NUCLEOTIDE SEQUENCE [LARGE SCALE GENOMIC DNA]</scope>
</reference>
<sequence length="342" mass="36680">MKPVKFALVGSGNIANTYVNAAAKVAEAEIVSVVSRSIIRARNYGSNHGIAGAAESLAAVEEPFEAVMLATPNGLHHVDALEAARLGKHVLTEKPLDVTLKNMDRMIEACHLAGVCLAVTYQRRMSQSNIALKKLLDQGALGKIYAADLSVKFYRGQEYYDSADWRGTLEIDGGGPFIQQASHNVDTLTWFFGMPSRIMAKTALLAHKGIEVEDHGAAILTYHGGMIGTIIASTVAKPGYPVRLEIHAAKGSVITANDEIINWDVEGLTRPKVETDETIHSGAGAAGVAVTDTSGHEAIIRDFCLAIREKRIPAVSGVEGRKTGLVIDAIYRAAREGREIEL</sequence>
<evidence type="ECO:0000259" key="2">
    <source>
        <dbReference type="Pfam" id="PF22725"/>
    </source>
</evidence>
<evidence type="ECO:0008006" key="5">
    <source>
        <dbReference type="Google" id="ProtNLM"/>
    </source>
</evidence>
<dbReference type="EMBL" id="MFIX01000072">
    <property type="protein sequence ID" value="OGG05260.1"/>
    <property type="molecule type" value="Genomic_DNA"/>
</dbReference>
<dbReference type="Gene3D" id="3.30.360.10">
    <property type="entry name" value="Dihydrodipicolinate Reductase, domain 2"/>
    <property type="match status" value="1"/>
</dbReference>
<feature type="domain" description="Gfo/Idh/MocA-like oxidoreductase N-terminal" evidence="1">
    <location>
        <begin position="5"/>
        <end position="121"/>
    </location>
</feature>
<feature type="domain" description="GFO/IDH/MocA-like oxidoreductase" evidence="2">
    <location>
        <begin position="131"/>
        <end position="253"/>
    </location>
</feature>
<dbReference type="GO" id="GO:0000166">
    <property type="term" value="F:nucleotide binding"/>
    <property type="evidence" value="ECO:0007669"/>
    <property type="project" value="InterPro"/>
</dbReference>
<gene>
    <name evidence="3" type="ORF">A3F83_14340</name>
</gene>
<dbReference type="InterPro" id="IPR055170">
    <property type="entry name" value="GFO_IDH_MocA-like_dom"/>
</dbReference>
<accession>A0A1F5YYI8</accession>
<name>A0A1F5YYI8_9BACT</name>
<dbReference type="Proteomes" id="UP000179129">
    <property type="component" value="Unassembled WGS sequence"/>
</dbReference>
<dbReference type="InterPro" id="IPR052515">
    <property type="entry name" value="Gfo/Idh/MocA_Oxidoreductase"/>
</dbReference>
<evidence type="ECO:0000313" key="4">
    <source>
        <dbReference type="Proteomes" id="UP000179129"/>
    </source>
</evidence>
<dbReference type="InterPro" id="IPR000683">
    <property type="entry name" value="Gfo/Idh/MocA-like_OxRdtase_N"/>
</dbReference>
<dbReference type="AlphaFoldDB" id="A0A1F5YYI8"/>
<dbReference type="Pfam" id="PF01408">
    <property type="entry name" value="GFO_IDH_MocA"/>
    <property type="match status" value="1"/>
</dbReference>
<organism evidence="3 4">
    <name type="scientific">Candidatus Glassbacteria bacterium RIFCSPLOWO2_12_FULL_58_11</name>
    <dbReference type="NCBI Taxonomy" id="1817867"/>
    <lineage>
        <taxon>Bacteria</taxon>
        <taxon>Candidatus Glassiibacteriota</taxon>
    </lineage>
</organism>
<dbReference type="SUPFAM" id="SSF55347">
    <property type="entry name" value="Glyceraldehyde-3-phosphate dehydrogenase-like, C-terminal domain"/>
    <property type="match status" value="1"/>
</dbReference>
<dbReference type="Pfam" id="PF22725">
    <property type="entry name" value="GFO_IDH_MocA_C3"/>
    <property type="match status" value="1"/>
</dbReference>
<protein>
    <recommendedName>
        <fullName evidence="5">Oxidoreductase</fullName>
    </recommendedName>
</protein>
<dbReference type="PANTHER" id="PTHR43249:SF1">
    <property type="entry name" value="D-GLUCOSIDE 3-DEHYDROGENASE"/>
    <property type="match status" value="1"/>
</dbReference>